<evidence type="ECO:0000256" key="2">
    <source>
        <dbReference type="SAM" id="Phobius"/>
    </source>
</evidence>
<feature type="compositionally biased region" description="Low complexity" evidence="1">
    <location>
        <begin position="19"/>
        <end position="39"/>
    </location>
</feature>
<dbReference type="Pfam" id="PF09992">
    <property type="entry name" value="NAGPA"/>
    <property type="match status" value="1"/>
</dbReference>
<name>A0A6N2S779_9ACTO</name>
<dbReference type="PANTHER" id="PTHR40446">
    <property type="entry name" value="N-ACETYLGLUCOSAMINE-1-PHOSPHODIESTER ALPHA-N-ACETYLGLUCOSAMINIDASE"/>
    <property type="match status" value="1"/>
</dbReference>
<reference evidence="4" key="1">
    <citation type="submission" date="2019-11" db="EMBL/GenBank/DDBJ databases">
        <authorList>
            <person name="Feng L."/>
        </authorList>
    </citation>
    <scope>NUCLEOTIDE SEQUENCE</scope>
    <source>
        <strain evidence="4">AodontolyticusLFYP35</strain>
    </source>
</reference>
<feature type="compositionally biased region" description="Basic residues" evidence="1">
    <location>
        <begin position="47"/>
        <end position="63"/>
    </location>
</feature>
<keyword evidence="2" id="KW-0472">Membrane</keyword>
<proteinExistence type="predicted"/>
<keyword evidence="2" id="KW-0812">Transmembrane</keyword>
<feature type="region of interest" description="Disordered" evidence="1">
    <location>
        <begin position="1"/>
        <end position="63"/>
    </location>
</feature>
<accession>A0A6N2S779</accession>
<evidence type="ECO:0000256" key="1">
    <source>
        <dbReference type="SAM" id="MobiDB-lite"/>
    </source>
</evidence>
<evidence type="ECO:0000313" key="4">
    <source>
        <dbReference type="EMBL" id="VYS89066.1"/>
    </source>
</evidence>
<dbReference type="InterPro" id="IPR018711">
    <property type="entry name" value="NAGPA"/>
</dbReference>
<dbReference type="AlphaFoldDB" id="A0A6N2S779"/>
<organism evidence="4">
    <name type="scientific">Schaalia odontolytica</name>
    <dbReference type="NCBI Taxonomy" id="1660"/>
    <lineage>
        <taxon>Bacteria</taxon>
        <taxon>Bacillati</taxon>
        <taxon>Actinomycetota</taxon>
        <taxon>Actinomycetes</taxon>
        <taxon>Actinomycetales</taxon>
        <taxon>Actinomycetaceae</taxon>
        <taxon>Schaalia</taxon>
    </lineage>
</organism>
<keyword evidence="2" id="KW-1133">Transmembrane helix</keyword>
<sequence length="366" mass="38724">MNTNNLPQPATPSADDLARTLAARQQAQAATAQTQASRAEGSSASAHHTKPTRTRPTKRRRKGLRNGIIAGAAAITLALGGTTAWALNRYVIDHVEVTSASSYEASQGNAQTTSLNTDTATTTSDTYTNGNTKISVKQVQDNGVTYYVADVQLSDATALRSAFANDQFGSNITDLVSSIATDNNAVFAINGDYYGFRSTGIVIRNGTIYRDSGARQGLAIYKDGTMKVYDETQTTAQALVDAGVWQTLSFGPALLENGQIISGIDNLEIDTNFGNHSIQGKQPRTAIGIIDDNHFVFVVVDGRSRTSSGVTMSGLAEIMQSLGAKTAYNLDGGGSSEMWFNGQVVNNPSNGGERATSDIIYITKGA</sequence>
<protein>
    <recommendedName>
        <fullName evidence="3">Phosphodiester glycosidase domain-containing protein</fullName>
    </recommendedName>
</protein>
<feature type="transmembrane region" description="Helical" evidence="2">
    <location>
        <begin position="68"/>
        <end position="87"/>
    </location>
</feature>
<feature type="domain" description="Phosphodiester glycosidase" evidence="3">
    <location>
        <begin position="183"/>
        <end position="363"/>
    </location>
</feature>
<dbReference type="EMBL" id="CACRSM010000002">
    <property type="protein sequence ID" value="VYS89066.1"/>
    <property type="molecule type" value="Genomic_DNA"/>
</dbReference>
<gene>
    <name evidence="4" type="ORF">AOLFYP35_00720</name>
</gene>
<dbReference type="PANTHER" id="PTHR40446:SF2">
    <property type="entry name" value="N-ACETYLGLUCOSAMINE-1-PHOSPHODIESTER ALPHA-N-ACETYLGLUCOSAMINIDASE"/>
    <property type="match status" value="1"/>
</dbReference>
<evidence type="ECO:0000259" key="3">
    <source>
        <dbReference type="Pfam" id="PF09992"/>
    </source>
</evidence>